<dbReference type="STRING" id="1792845.BC343_16610"/>
<accession>A0A1S9P855</accession>
<reference evidence="1 2" key="1">
    <citation type="submission" date="2016-07" db="EMBL/GenBank/DDBJ databases">
        <title>Genomic analysis of zinc-resistant bacterium Mucilaginibacter pedocola TBZ30.</title>
        <authorList>
            <person name="Huang J."/>
            <person name="Tang J."/>
        </authorList>
    </citation>
    <scope>NUCLEOTIDE SEQUENCE [LARGE SCALE GENOMIC DNA]</scope>
    <source>
        <strain evidence="1 2">TBZ30</strain>
    </source>
</reference>
<keyword evidence="2" id="KW-1185">Reference proteome</keyword>
<comment type="caution">
    <text evidence="1">The sequence shown here is derived from an EMBL/GenBank/DDBJ whole genome shotgun (WGS) entry which is preliminary data.</text>
</comment>
<dbReference type="RefSeq" id="WP_078351015.1">
    <property type="nucleotide sequence ID" value="NZ_MBTF01000037.1"/>
</dbReference>
<name>A0A1S9P855_9SPHI</name>
<evidence type="ECO:0000313" key="1">
    <source>
        <dbReference type="EMBL" id="OOQ57141.1"/>
    </source>
</evidence>
<sequence length="260" mass="29085">MTLNQIIQRIKTIALRQGQVKSFFYGSVTDFALSHDTAYAACFLQDNGGNIDPDGKTLSFNFKLFLLDLVHVADEAKLNELDVQSDMVTAAQDIIAEIAHSSYSDWKPSSANNITLVTEELDDMLAGVVVDITVTTPYVKDVCAVPGLAQPVYALVEWDYFNTDPYATIATEEFRFSRQLPIGLPSYSLDFSKNANYKYIALKEPETEPEKLGWANTQYNYGTIPDQVFKQPISLAGYRYYVSRTPVVIDSTHTIISFNV</sequence>
<dbReference type="EMBL" id="MBTF01000037">
    <property type="protein sequence ID" value="OOQ57141.1"/>
    <property type="molecule type" value="Genomic_DNA"/>
</dbReference>
<dbReference type="AlphaFoldDB" id="A0A1S9P855"/>
<proteinExistence type="predicted"/>
<evidence type="ECO:0000313" key="2">
    <source>
        <dbReference type="Proteomes" id="UP000189739"/>
    </source>
</evidence>
<organism evidence="1 2">
    <name type="scientific">Mucilaginibacter pedocola</name>
    <dbReference type="NCBI Taxonomy" id="1792845"/>
    <lineage>
        <taxon>Bacteria</taxon>
        <taxon>Pseudomonadati</taxon>
        <taxon>Bacteroidota</taxon>
        <taxon>Sphingobacteriia</taxon>
        <taxon>Sphingobacteriales</taxon>
        <taxon>Sphingobacteriaceae</taxon>
        <taxon>Mucilaginibacter</taxon>
    </lineage>
</organism>
<protein>
    <submittedName>
        <fullName evidence="1">Uncharacterized protein</fullName>
    </submittedName>
</protein>
<dbReference type="Proteomes" id="UP000189739">
    <property type="component" value="Unassembled WGS sequence"/>
</dbReference>
<gene>
    <name evidence="1" type="ORF">BC343_16610</name>
</gene>